<dbReference type="PANTHER" id="PTHR34385:SF1">
    <property type="entry name" value="PEPTIDOGLYCAN L-ALANYL-D-GLUTAMATE ENDOPEPTIDASE CWLK"/>
    <property type="match status" value="1"/>
</dbReference>
<dbReference type="RefSeq" id="WP_100423662.1">
    <property type="nucleotide sequence ID" value="NZ_BOOX01000013.1"/>
</dbReference>
<evidence type="ECO:0000256" key="1">
    <source>
        <dbReference type="SAM" id="MobiDB-lite"/>
    </source>
</evidence>
<dbReference type="SUPFAM" id="SSF55166">
    <property type="entry name" value="Hedgehog/DD-peptidase"/>
    <property type="match status" value="1"/>
</dbReference>
<evidence type="ECO:0000313" key="4">
    <source>
        <dbReference type="Proteomes" id="UP000231693"/>
    </source>
</evidence>
<name>A0A2M9CDU7_9CELL</name>
<reference evidence="3 4" key="1">
    <citation type="submission" date="2017-11" db="EMBL/GenBank/DDBJ databases">
        <title>Genomic Encyclopedia of Archaeal and Bacterial Type Strains, Phase II (KMG-II): From Individual Species to Whole Genera.</title>
        <authorList>
            <person name="Goeker M."/>
        </authorList>
    </citation>
    <scope>NUCLEOTIDE SEQUENCE [LARGE SCALE GENOMIC DNA]</scope>
    <source>
        <strain evidence="3 4">DSM 25478</strain>
    </source>
</reference>
<feature type="region of interest" description="Disordered" evidence="1">
    <location>
        <begin position="71"/>
        <end position="93"/>
    </location>
</feature>
<dbReference type="PANTHER" id="PTHR34385">
    <property type="entry name" value="D-ALANYL-D-ALANINE CARBOXYPEPTIDASE"/>
    <property type="match status" value="1"/>
</dbReference>
<dbReference type="Proteomes" id="UP000231693">
    <property type="component" value="Unassembled WGS sequence"/>
</dbReference>
<sequence length="274" mass="28818">MTRTVVDAPALQTRRALREAEAPASRPRRRPRPEHKAPIPTSQRWAPRAAVLSSLALATIAMPITSGLPGADGDRSPFADGPSGPSTLDVVAAASSGGGTSQYVAAAPRSARSLAAEASRSLDRSPLPGCDAGVRPAGTNGQLDPHALCDLWQDGESLRPDAAVSLAAMNEAYHARFGRDLCLVASYRTLSEQVTLSYTRAGFAARPGTSMHGWGLAIDLCTKETSSSTTYGWITQNAGTYGWENPAWAQRGGSGAYEPWHFEFAAGVREISGA</sequence>
<feature type="domain" description="D-alanyl-D-alanine carboxypeptidase-like core" evidence="2">
    <location>
        <begin position="156"/>
        <end position="265"/>
    </location>
</feature>
<dbReference type="InterPro" id="IPR003709">
    <property type="entry name" value="VanY-like_core_dom"/>
</dbReference>
<dbReference type="GO" id="GO:0004180">
    <property type="term" value="F:carboxypeptidase activity"/>
    <property type="evidence" value="ECO:0007669"/>
    <property type="project" value="UniProtKB-KW"/>
</dbReference>
<dbReference type="OrthoDB" id="5496837at2"/>
<evidence type="ECO:0000259" key="2">
    <source>
        <dbReference type="Pfam" id="PF02557"/>
    </source>
</evidence>
<dbReference type="Pfam" id="PF02557">
    <property type="entry name" value="VanY"/>
    <property type="match status" value="1"/>
</dbReference>
<dbReference type="InterPro" id="IPR009045">
    <property type="entry name" value="Zn_M74/Hedgehog-like"/>
</dbReference>
<dbReference type="GO" id="GO:0006508">
    <property type="term" value="P:proteolysis"/>
    <property type="evidence" value="ECO:0007669"/>
    <property type="project" value="InterPro"/>
</dbReference>
<gene>
    <name evidence="3" type="ORF">CLV28_2525</name>
</gene>
<dbReference type="Gene3D" id="3.30.1380.10">
    <property type="match status" value="1"/>
</dbReference>
<dbReference type="InterPro" id="IPR052179">
    <property type="entry name" value="DD-CPase-like"/>
</dbReference>
<comment type="caution">
    <text evidence="3">The sequence shown here is derived from an EMBL/GenBank/DDBJ whole genome shotgun (WGS) entry which is preliminary data.</text>
</comment>
<keyword evidence="3" id="KW-0645">Protease</keyword>
<accession>A0A2M9CDU7</accession>
<dbReference type="CDD" id="cd14814">
    <property type="entry name" value="Peptidase_M15"/>
    <property type="match status" value="1"/>
</dbReference>
<proteinExistence type="predicted"/>
<feature type="region of interest" description="Disordered" evidence="1">
    <location>
        <begin position="1"/>
        <end position="45"/>
    </location>
</feature>
<organism evidence="3 4">
    <name type="scientific">Sediminihabitans luteus</name>
    <dbReference type="NCBI Taxonomy" id="1138585"/>
    <lineage>
        <taxon>Bacteria</taxon>
        <taxon>Bacillati</taxon>
        <taxon>Actinomycetota</taxon>
        <taxon>Actinomycetes</taxon>
        <taxon>Micrococcales</taxon>
        <taxon>Cellulomonadaceae</taxon>
        <taxon>Sediminihabitans</taxon>
    </lineage>
</organism>
<evidence type="ECO:0000313" key="3">
    <source>
        <dbReference type="EMBL" id="PJJ70048.1"/>
    </source>
</evidence>
<protein>
    <submittedName>
        <fullName evidence="3">D-alanyl-D-alanine carboxypeptidase-like protein</fullName>
    </submittedName>
</protein>
<keyword evidence="3" id="KW-0378">Hydrolase</keyword>
<keyword evidence="4" id="KW-1185">Reference proteome</keyword>
<dbReference type="AlphaFoldDB" id="A0A2M9CDU7"/>
<dbReference type="EMBL" id="PGFE01000004">
    <property type="protein sequence ID" value="PJJ70048.1"/>
    <property type="molecule type" value="Genomic_DNA"/>
</dbReference>
<keyword evidence="3" id="KW-0121">Carboxypeptidase</keyword>